<dbReference type="Proteomes" id="UP000270094">
    <property type="component" value="Unassembled WGS sequence"/>
</dbReference>
<feature type="region of interest" description="Disordered" evidence="1">
    <location>
        <begin position="1"/>
        <end position="28"/>
    </location>
</feature>
<keyword evidence="3" id="KW-1185">Reference proteome</keyword>
<gene>
    <name evidence="2" type="ORF">SVUK_LOCUS4765</name>
</gene>
<organism evidence="2 3">
    <name type="scientific">Strongylus vulgaris</name>
    <name type="common">Blood worm</name>
    <dbReference type="NCBI Taxonomy" id="40348"/>
    <lineage>
        <taxon>Eukaryota</taxon>
        <taxon>Metazoa</taxon>
        <taxon>Ecdysozoa</taxon>
        <taxon>Nematoda</taxon>
        <taxon>Chromadorea</taxon>
        <taxon>Rhabditida</taxon>
        <taxon>Rhabditina</taxon>
        <taxon>Rhabditomorpha</taxon>
        <taxon>Strongyloidea</taxon>
        <taxon>Strongylidae</taxon>
        <taxon>Strongylus</taxon>
    </lineage>
</organism>
<dbReference type="EMBL" id="UYYB01013483">
    <property type="protein sequence ID" value="VDM69767.1"/>
    <property type="molecule type" value="Genomic_DNA"/>
</dbReference>
<dbReference type="AlphaFoldDB" id="A0A3P7IZZ0"/>
<evidence type="ECO:0000256" key="1">
    <source>
        <dbReference type="SAM" id="MobiDB-lite"/>
    </source>
</evidence>
<sequence>MGWLYNEKGRRQMHTTNSEAKHPRGRPPTRWADVLVARIDQLNSQMVTSNGTEPELAAAVQYQHRG</sequence>
<accession>A0A3P7IZZ0</accession>
<reference evidence="2 3" key="1">
    <citation type="submission" date="2018-11" db="EMBL/GenBank/DDBJ databases">
        <authorList>
            <consortium name="Pathogen Informatics"/>
        </authorList>
    </citation>
    <scope>NUCLEOTIDE SEQUENCE [LARGE SCALE GENOMIC DNA]</scope>
</reference>
<name>A0A3P7IZZ0_STRVU</name>
<evidence type="ECO:0000313" key="2">
    <source>
        <dbReference type="EMBL" id="VDM69767.1"/>
    </source>
</evidence>
<proteinExistence type="predicted"/>
<dbReference type="OrthoDB" id="5815649at2759"/>
<evidence type="ECO:0000313" key="3">
    <source>
        <dbReference type="Proteomes" id="UP000270094"/>
    </source>
</evidence>
<protein>
    <submittedName>
        <fullName evidence="2">Uncharacterized protein</fullName>
    </submittedName>
</protein>